<name>A0A9Q0S4B0_9DIPT</name>
<keyword evidence="1" id="KW-0863">Zinc-finger</keyword>
<keyword evidence="1" id="KW-0479">Metal-binding</keyword>
<evidence type="ECO:0000256" key="1">
    <source>
        <dbReference type="PROSITE-ProRule" id="PRU00042"/>
    </source>
</evidence>
<evidence type="ECO:0000256" key="2">
    <source>
        <dbReference type="SAM" id="MobiDB-lite"/>
    </source>
</evidence>
<reference evidence="4" key="1">
    <citation type="submission" date="2022-07" db="EMBL/GenBank/DDBJ databases">
        <authorList>
            <person name="Trinca V."/>
            <person name="Uliana J.V.C."/>
            <person name="Torres T.T."/>
            <person name="Ward R.J."/>
            <person name="Monesi N."/>
        </authorList>
    </citation>
    <scope>NUCLEOTIDE SEQUENCE</scope>
    <source>
        <strain evidence="4">HSMRA1968</strain>
        <tissue evidence="4">Whole embryos</tissue>
    </source>
</reference>
<gene>
    <name evidence="4" type="ORF">Bhyg_08384</name>
</gene>
<dbReference type="Proteomes" id="UP001151699">
    <property type="component" value="Chromosome B"/>
</dbReference>
<dbReference type="GO" id="GO:0008270">
    <property type="term" value="F:zinc ion binding"/>
    <property type="evidence" value="ECO:0007669"/>
    <property type="project" value="UniProtKB-KW"/>
</dbReference>
<evidence type="ECO:0000313" key="5">
    <source>
        <dbReference type="Proteomes" id="UP001151699"/>
    </source>
</evidence>
<dbReference type="InterPro" id="IPR013087">
    <property type="entry name" value="Znf_C2H2_type"/>
</dbReference>
<protein>
    <recommendedName>
        <fullName evidence="3">C2H2-type domain-containing protein</fullName>
    </recommendedName>
</protein>
<dbReference type="AlphaFoldDB" id="A0A9Q0S4B0"/>
<feature type="non-terminal residue" evidence="4">
    <location>
        <position position="185"/>
    </location>
</feature>
<proteinExistence type="predicted"/>
<feature type="domain" description="C2H2-type" evidence="3">
    <location>
        <begin position="144"/>
        <end position="174"/>
    </location>
</feature>
<sequence>MTGISISRKNVTTIAASNLQAAKIIIKINIGSGDLEEPIIKPHLTAAQEAWSIKTYGPYGDLNIQLLVHQQKSSSAVGTANPRMSQRIKAKTERHLQERADNLDESQHPQLKNDKQPSAPSTSKPNVRTTDQTSTNGNDDLYSFRCRVASCSKLFASDNGLKIHISKCHKETPMECNDNNFSELI</sequence>
<dbReference type="PROSITE" id="PS50157">
    <property type="entry name" value="ZINC_FINGER_C2H2_2"/>
    <property type="match status" value="1"/>
</dbReference>
<dbReference type="PROSITE" id="PS00028">
    <property type="entry name" value="ZINC_FINGER_C2H2_1"/>
    <property type="match status" value="1"/>
</dbReference>
<evidence type="ECO:0000259" key="3">
    <source>
        <dbReference type="PROSITE" id="PS50157"/>
    </source>
</evidence>
<dbReference type="EMBL" id="WJQU01000002">
    <property type="protein sequence ID" value="KAJ6643423.1"/>
    <property type="molecule type" value="Genomic_DNA"/>
</dbReference>
<feature type="compositionally biased region" description="Polar residues" evidence="2">
    <location>
        <begin position="75"/>
        <end position="84"/>
    </location>
</feature>
<organism evidence="4 5">
    <name type="scientific">Pseudolycoriella hygida</name>
    <dbReference type="NCBI Taxonomy" id="35572"/>
    <lineage>
        <taxon>Eukaryota</taxon>
        <taxon>Metazoa</taxon>
        <taxon>Ecdysozoa</taxon>
        <taxon>Arthropoda</taxon>
        <taxon>Hexapoda</taxon>
        <taxon>Insecta</taxon>
        <taxon>Pterygota</taxon>
        <taxon>Neoptera</taxon>
        <taxon>Endopterygota</taxon>
        <taxon>Diptera</taxon>
        <taxon>Nematocera</taxon>
        <taxon>Sciaroidea</taxon>
        <taxon>Sciaridae</taxon>
        <taxon>Pseudolycoriella</taxon>
    </lineage>
</organism>
<feature type="compositionally biased region" description="Polar residues" evidence="2">
    <location>
        <begin position="116"/>
        <end position="138"/>
    </location>
</feature>
<feature type="region of interest" description="Disordered" evidence="2">
    <location>
        <begin position="75"/>
        <end position="139"/>
    </location>
</feature>
<keyword evidence="5" id="KW-1185">Reference proteome</keyword>
<accession>A0A9Q0S4B0</accession>
<evidence type="ECO:0000313" key="4">
    <source>
        <dbReference type="EMBL" id="KAJ6643423.1"/>
    </source>
</evidence>
<feature type="compositionally biased region" description="Basic and acidic residues" evidence="2">
    <location>
        <begin position="90"/>
        <end position="115"/>
    </location>
</feature>
<comment type="caution">
    <text evidence="4">The sequence shown here is derived from an EMBL/GenBank/DDBJ whole genome shotgun (WGS) entry which is preliminary data.</text>
</comment>
<keyword evidence="1" id="KW-0862">Zinc</keyword>